<feature type="signal peptide" evidence="3">
    <location>
        <begin position="1"/>
        <end position="24"/>
    </location>
</feature>
<proteinExistence type="predicted"/>
<dbReference type="GO" id="GO:0009055">
    <property type="term" value="F:electron transfer activity"/>
    <property type="evidence" value="ECO:0007669"/>
    <property type="project" value="InterPro"/>
</dbReference>
<evidence type="ECO:0000313" key="6">
    <source>
        <dbReference type="Proteomes" id="UP000055060"/>
    </source>
</evidence>
<protein>
    <submittedName>
        <fullName evidence="5">Uncharacterized protein conserved in bacteria</fullName>
    </submittedName>
</protein>
<dbReference type="SUPFAM" id="SSF49503">
    <property type="entry name" value="Cupredoxins"/>
    <property type="match status" value="1"/>
</dbReference>
<keyword evidence="1" id="KW-0479">Metal-binding</keyword>
<evidence type="ECO:0000256" key="3">
    <source>
        <dbReference type="SAM" id="SignalP"/>
    </source>
</evidence>
<dbReference type="PANTHER" id="PTHR39335">
    <property type="entry name" value="BLL4220 PROTEIN"/>
    <property type="match status" value="1"/>
</dbReference>
<gene>
    <name evidence="5" type="ORF">LARV_02130</name>
</gene>
<dbReference type="PROSITE" id="PS51257">
    <property type="entry name" value="PROKAR_LIPOPROTEIN"/>
    <property type="match status" value="1"/>
</dbReference>
<evidence type="ECO:0000256" key="1">
    <source>
        <dbReference type="ARBA" id="ARBA00022723"/>
    </source>
</evidence>
<dbReference type="Gene3D" id="2.60.40.420">
    <property type="entry name" value="Cupredoxins - blue copper proteins"/>
    <property type="match status" value="1"/>
</dbReference>
<keyword evidence="2" id="KW-0186">Copper</keyword>
<feature type="domain" description="Blue (type 1) copper" evidence="4">
    <location>
        <begin position="192"/>
        <end position="269"/>
    </location>
</feature>
<dbReference type="InterPro" id="IPR000923">
    <property type="entry name" value="BlueCu_1"/>
</dbReference>
<dbReference type="GO" id="GO:0043448">
    <property type="term" value="P:alkane catabolic process"/>
    <property type="evidence" value="ECO:0007669"/>
    <property type="project" value="TreeGrafter"/>
</dbReference>
<evidence type="ECO:0000256" key="2">
    <source>
        <dbReference type="ARBA" id="ARBA00023008"/>
    </source>
</evidence>
<organism evidence="5">
    <name type="scientific">Longilinea arvoryzae</name>
    <dbReference type="NCBI Taxonomy" id="360412"/>
    <lineage>
        <taxon>Bacteria</taxon>
        <taxon>Bacillati</taxon>
        <taxon>Chloroflexota</taxon>
        <taxon>Anaerolineae</taxon>
        <taxon>Anaerolineales</taxon>
        <taxon>Anaerolineaceae</taxon>
        <taxon>Longilinea</taxon>
    </lineage>
</organism>
<accession>A0A0S7BL01</accession>
<dbReference type="InterPro" id="IPR008972">
    <property type="entry name" value="Cupredoxin"/>
</dbReference>
<dbReference type="EMBL" id="DF967972">
    <property type="protein sequence ID" value="GAP14362.1"/>
    <property type="molecule type" value="Genomic_DNA"/>
</dbReference>
<dbReference type="InterPro" id="IPR035668">
    <property type="entry name" value="Amicyanin"/>
</dbReference>
<feature type="chain" id="PRO_5006633005" evidence="3">
    <location>
        <begin position="25"/>
        <end position="271"/>
    </location>
</feature>
<dbReference type="PANTHER" id="PTHR39335:SF1">
    <property type="entry name" value="BLL4220 PROTEIN"/>
    <property type="match status" value="1"/>
</dbReference>
<dbReference type="CDD" id="cd13921">
    <property type="entry name" value="Amicyanin"/>
    <property type="match status" value="1"/>
</dbReference>
<keyword evidence="3" id="KW-0732">Signal</keyword>
<name>A0A0S7BL01_9CHLR</name>
<evidence type="ECO:0000259" key="4">
    <source>
        <dbReference type="Pfam" id="PF00127"/>
    </source>
</evidence>
<dbReference type="AlphaFoldDB" id="A0A0S7BL01"/>
<sequence>MKRNLLFTVALSVMIVLTACSGNATGTVQPTAAPTAAGSTGNLDAITVNVADNSGYGKILVNSQGMTLYLYTKDTPNTSTCYDTCATNWPPLIVTGTPTGGAELDATKLGTTQRTDGSMQVTYNGWPLYTYIKDTKAGDTNGQNVGSIWFVVSPAGEKVTSAAGNTASTSNQYDENTSANSSQAVTEGNNIAISIANFQFSPNNLIVHVGTTVTWTNSDSAPHTITADDGSFSSGTLNQGGTFAFTFTKEGSFTYYCANHTNMIASITVVA</sequence>
<dbReference type="InterPro" id="IPR005297">
    <property type="entry name" value="Lipoprotein_repeat"/>
</dbReference>
<dbReference type="GO" id="GO:0005507">
    <property type="term" value="F:copper ion binding"/>
    <property type="evidence" value="ECO:0007669"/>
    <property type="project" value="InterPro"/>
</dbReference>
<dbReference type="Proteomes" id="UP000055060">
    <property type="component" value="Unassembled WGS sequence"/>
</dbReference>
<dbReference type="Pfam" id="PF00127">
    <property type="entry name" value="Copper-bind"/>
    <property type="match status" value="1"/>
</dbReference>
<reference evidence="5" key="1">
    <citation type="submission" date="2015-07" db="EMBL/GenBank/DDBJ databases">
        <title>Draft Genome Sequences of Anaerolinea thermolimosa IMO-1, Bellilinea caldifistulae GOMI-1, Leptolinea tardivitalis YMTK-2, Levilinea saccharolytica KIBI-1,Longilinea arvoryzae KOME-1, Previously Described as Members of the Anaerolineaceae (Chloroflexi).</title>
        <authorList>
            <person name="Sekiguchi Y."/>
            <person name="Ohashi A."/>
            <person name="Matsuura N."/>
            <person name="Tourlousse M.D."/>
        </authorList>
    </citation>
    <scope>NUCLEOTIDE SEQUENCE [LARGE SCALE GENOMIC DNA]</scope>
    <source>
        <strain evidence="5">KOME-1</strain>
    </source>
</reference>
<keyword evidence="6" id="KW-1185">Reference proteome</keyword>
<evidence type="ECO:0000313" key="5">
    <source>
        <dbReference type="EMBL" id="GAP14362.1"/>
    </source>
</evidence>
<dbReference type="RefSeq" id="WP_075073626.1">
    <property type="nucleotide sequence ID" value="NZ_DF967972.1"/>
</dbReference>
<dbReference type="Pfam" id="PF03640">
    <property type="entry name" value="Lipoprotein_15"/>
    <property type="match status" value="2"/>
</dbReference>